<evidence type="ECO:0000313" key="10">
    <source>
        <dbReference type="Proteomes" id="UP000345637"/>
    </source>
</evidence>
<keyword evidence="5" id="KW-1278">Translocase</keyword>
<evidence type="ECO:0000256" key="2">
    <source>
        <dbReference type="ARBA" id="ARBA00022448"/>
    </source>
</evidence>
<dbReference type="GO" id="GO:0055070">
    <property type="term" value="P:copper ion homeostasis"/>
    <property type="evidence" value="ECO:0007669"/>
    <property type="project" value="TreeGrafter"/>
</dbReference>
<protein>
    <submittedName>
        <fullName evidence="9">Copper-exporting P-type ATPase A</fullName>
        <ecNumber evidence="9">3.6.3.-</ecNumber>
    </submittedName>
</protein>
<keyword evidence="4" id="KW-0597">Phosphoprotein</keyword>
<feature type="domain" description="HMA" evidence="8">
    <location>
        <begin position="13"/>
        <end position="47"/>
    </location>
</feature>
<dbReference type="CDD" id="cd00371">
    <property type="entry name" value="HMA"/>
    <property type="match status" value="1"/>
</dbReference>
<feature type="transmembrane region" description="Helical" evidence="7">
    <location>
        <begin position="106"/>
        <end position="126"/>
    </location>
</feature>
<organism evidence="9 10">
    <name type="scientific">Raoultella planticola</name>
    <name type="common">Klebsiella planticola</name>
    <dbReference type="NCBI Taxonomy" id="575"/>
    <lineage>
        <taxon>Bacteria</taxon>
        <taxon>Pseudomonadati</taxon>
        <taxon>Pseudomonadota</taxon>
        <taxon>Gammaproteobacteria</taxon>
        <taxon>Enterobacterales</taxon>
        <taxon>Enterobacteriaceae</taxon>
        <taxon>Klebsiella/Raoultella group</taxon>
        <taxon>Raoultella</taxon>
    </lineage>
</organism>
<dbReference type="GO" id="GO:0016787">
    <property type="term" value="F:hydrolase activity"/>
    <property type="evidence" value="ECO:0007669"/>
    <property type="project" value="UniProtKB-KW"/>
</dbReference>
<name>A0A485DBQ8_RAOPL</name>
<sequence>MFPGYKTRCKAYRGVTQARVNLAERTALVMGSASAAELVQAVEKAGYGAEAIEDDQQRRERQQETAIATMKRFRWQAIVALLVGCRSWSGGMIGDNMMVSDDNRSLWLVIGLVTLAVMVFAGGHFYRSAWKSLKNATATMDTLVGAGNRRSLALFHERQPVAAVVPDGGSPSLL</sequence>
<evidence type="ECO:0000259" key="8">
    <source>
        <dbReference type="Pfam" id="PF00403"/>
    </source>
</evidence>
<dbReference type="PANTHER" id="PTHR43520:SF6">
    <property type="entry name" value="COPPER-EXPORTING P-TYPE ATPASE"/>
    <property type="match status" value="1"/>
</dbReference>
<evidence type="ECO:0000256" key="3">
    <source>
        <dbReference type="ARBA" id="ARBA00022475"/>
    </source>
</evidence>
<dbReference type="Pfam" id="PF00403">
    <property type="entry name" value="HMA"/>
    <property type="match status" value="1"/>
</dbReference>
<dbReference type="Proteomes" id="UP000345637">
    <property type="component" value="Unassembled WGS sequence"/>
</dbReference>
<accession>A0A485DBQ8</accession>
<evidence type="ECO:0000256" key="7">
    <source>
        <dbReference type="SAM" id="Phobius"/>
    </source>
</evidence>
<dbReference type="PANTHER" id="PTHR43520">
    <property type="entry name" value="ATP7, ISOFORM B"/>
    <property type="match status" value="1"/>
</dbReference>
<dbReference type="EC" id="3.6.3.-" evidence="9"/>
<evidence type="ECO:0000256" key="5">
    <source>
        <dbReference type="ARBA" id="ARBA00022967"/>
    </source>
</evidence>
<reference evidence="9 10" key="1">
    <citation type="submission" date="2019-03" db="EMBL/GenBank/DDBJ databases">
        <authorList>
            <consortium name="Pathogen Informatics"/>
        </authorList>
    </citation>
    <scope>NUCLEOTIDE SEQUENCE [LARGE SCALE GENOMIC DNA]</scope>
    <source>
        <strain evidence="9 10">NCTC12998</strain>
    </source>
</reference>
<evidence type="ECO:0000256" key="6">
    <source>
        <dbReference type="ARBA" id="ARBA00023065"/>
    </source>
</evidence>
<dbReference type="AlphaFoldDB" id="A0A485DBQ8"/>
<keyword evidence="6" id="KW-0406">Ion transport</keyword>
<feature type="transmembrane region" description="Helical" evidence="7">
    <location>
        <begin position="75"/>
        <end position="94"/>
    </location>
</feature>
<dbReference type="GO" id="GO:0005507">
    <property type="term" value="F:copper ion binding"/>
    <property type="evidence" value="ECO:0007669"/>
    <property type="project" value="TreeGrafter"/>
</dbReference>
<comment type="subcellular location">
    <subcellularLocation>
        <location evidence="1">Cell membrane</location>
        <topology evidence="1">Multi-pass membrane protein</topology>
    </subcellularLocation>
</comment>
<evidence type="ECO:0000313" key="9">
    <source>
        <dbReference type="EMBL" id="VFS94197.1"/>
    </source>
</evidence>
<proteinExistence type="predicted"/>
<keyword evidence="7" id="KW-0812">Transmembrane</keyword>
<dbReference type="EMBL" id="CAADJE010000044">
    <property type="protein sequence ID" value="VFS94197.1"/>
    <property type="molecule type" value="Genomic_DNA"/>
</dbReference>
<dbReference type="GO" id="GO:0140581">
    <property type="term" value="F:P-type monovalent copper transporter activity"/>
    <property type="evidence" value="ECO:0007669"/>
    <property type="project" value="UniProtKB-EC"/>
</dbReference>
<dbReference type="GO" id="GO:0043682">
    <property type="term" value="F:P-type divalent copper transporter activity"/>
    <property type="evidence" value="ECO:0007669"/>
    <property type="project" value="TreeGrafter"/>
</dbReference>
<keyword evidence="2" id="KW-0813">Transport</keyword>
<keyword evidence="7" id="KW-1133">Transmembrane helix</keyword>
<dbReference type="InterPro" id="IPR036163">
    <property type="entry name" value="HMA_dom_sf"/>
</dbReference>
<dbReference type="InterPro" id="IPR006121">
    <property type="entry name" value="HMA_dom"/>
</dbReference>
<dbReference type="Gene3D" id="3.30.70.100">
    <property type="match status" value="1"/>
</dbReference>
<keyword evidence="9" id="KW-0378">Hydrolase</keyword>
<gene>
    <name evidence="9" type="primary">copA_4</name>
    <name evidence="9" type="ORF">NCTC12998_07889</name>
</gene>
<evidence type="ECO:0000256" key="1">
    <source>
        <dbReference type="ARBA" id="ARBA00004651"/>
    </source>
</evidence>
<keyword evidence="3" id="KW-1003">Cell membrane</keyword>
<dbReference type="GO" id="GO:0005886">
    <property type="term" value="C:plasma membrane"/>
    <property type="evidence" value="ECO:0007669"/>
    <property type="project" value="UniProtKB-SubCell"/>
</dbReference>
<keyword evidence="7" id="KW-0472">Membrane</keyword>
<dbReference type="SUPFAM" id="SSF55008">
    <property type="entry name" value="HMA, heavy metal-associated domain"/>
    <property type="match status" value="1"/>
</dbReference>
<evidence type="ECO:0000256" key="4">
    <source>
        <dbReference type="ARBA" id="ARBA00022553"/>
    </source>
</evidence>